<reference evidence="2" key="1">
    <citation type="submission" date="2020-02" db="EMBL/GenBank/DDBJ databases">
        <authorList>
            <person name="Meier V. D."/>
        </authorList>
    </citation>
    <scope>NUCLEOTIDE SEQUENCE</scope>
    <source>
        <strain evidence="2">AVDCRST_MAG91</strain>
    </source>
</reference>
<feature type="non-terminal residue" evidence="2">
    <location>
        <position position="69"/>
    </location>
</feature>
<organism evidence="2">
    <name type="scientific">uncultured Sphingomonadaceae bacterium</name>
    <dbReference type="NCBI Taxonomy" id="169976"/>
    <lineage>
        <taxon>Bacteria</taxon>
        <taxon>Pseudomonadati</taxon>
        <taxon>Pseudomonadota</taxon>
        <taxon>Alphaproteobacteria</taxon>
        <taxon>Sphingomonadales</taxon>
        <taxon>Sphingomonadaceae</taxon>
        <taxon>environmental samples</taxon>
    </lineage>
</organism>
<dbReference type="AlphaFoldDB" id="A0A6J4TC44"/>
<evidence type="ECO:0000256" key="1">
    <source>
        <dbReference type="SAM" id="MobiDB-lite"/>
    </source>
</evidence>
<feature type="compositionally biased region" description="Basic residues" evidence="1">
    <location>
        <begin position="53"/>
        <end position="69"/>
    </location>
</feature>
<evidence type="ECO:0000313" key="2">
    <source>
        <dbReference type="EMBL" id="CAA9519498.1"/>
    </source>
</evidence>
<dbReference type="EMBL" id="CADCVX010000386">
    <property type="protein sequence ID" value="CAA9519498.1"/>
    <property type="molecule type" value="Genomic_DNA"/>
</dbReference>
<sequence length="69" mass="7820">AGGAVHQRARDAVRRGVGAERLFRDRRGLHPDLERARRRALRPPVANGDAAARARHRHGGIRRRKRAQM</sequence>
<feature type="non-terminal residue" evidence="2">
    <location>
        <position position="1"/>
    </location>
</feature>
<gene>
    <name evidence="2" type="ORF">AVDCRST_MAG91-2108</name>
</gene>
<feature type="region of interest" description="Disordered" evidence="1">
    <location>
        <begin position="34"/>
        <end position="69"/>
    </location>
</feature>
<accession>A0A6J4TC44</accession>
<protein>
    <submittedName>
        <fullName evidence="2">Uncharacterized protein</fullName>
    </submittedName>
</protein>
<name>A0A6J4TC44_9SPHN</name>
<proteinExistence type="predicted"/>